<name>A0ABR7G0T2_9FIRM</name>
<dbReference type="Proteomes" id="UP000628463">
    <property type="component" value="Unassembled WGS sequence"/>
</dbReference>
<evidence type="ECO:0000313" key="2">
    <source>
        <dbReference type="EMBL" id="MBC5681029.1"/>
    </source>
</evidence>
<gene>
    <name evidence="2" type="ORF">H8S01_08660</name>
</gene>
<protein>
    <recommendedName>
        <fullName evidence="1">DUF8052 domain-containing protein</fullName>
    </recommendedName>
</protein>
<keyword evidence="3" id="KW-1185">Reference proteome</keyword>
<reference evidence="2 3" key="1">
    <citation type="submission" date="2020-08" db="EMBL/GenBank/DDBJ databases">
        <title>Genome public.</title>
        <authorList>
            <person name="Liu C."/>
            <person name="Sun Q."/>
        </authorList>
    </citation>
    <scope>NUCLEOTIDE SEQUENCE [LARGE SCALE GENOMIC DNA]</scope>
    <source>
        <strain evidence="2 3">NSJ-43</strain>
    </source>
</reference>
<evidence type="ECO:0000313" key="3">
    <source>
        <dbReference type="Proteomes" id="UP000628463"/>
    </source>
</evidence>
<dbReference type="EMBL" id="JACOPD010000005">
    <property type="protein sequence ID" value="MBC5681029.1"/>
    <property type="molecule type" value="Genomic_DNA"/>
</dbReference>
<dbReference type="InterPro" id="IPR058365">
    <property type="entry name" value="DUF8052"/>
</dbReference>
<accession>A0ABR7G0T2</accession>
<feature type="domain" description="DUF8052" evidence="1">
    <location>
        <begin position="4"/>
        <end position="169"/>
    </location>
</feature>
<dbReference type="Pfam" id="PF26226">
    <property type="entry name" value="DUF8052"/>
    <property type="match status" value="1"/>
</dbReference>
<comment type="caution">
    <text evidence="2">The sequence shown here is derived from an EMBL/GenBank/DDBJ whole genome shotgun (WGS) entry which is preliminary data.</text>
</comment>
<sequence length="181" mass="21721">MRRKEFIDIILNSISDKFDIYHNYYFNGRKFVIYAYCYNHNNRFETSGDESKLWDTRCFEHLFFINSDNLDMHTLNNLKDFAINSIEPHFVRGDGKYPVKHHLYSHISFIIITRNKPSYEVEEAIKNITWNKSYMFSAKGYCNLKMVCVTPREYSVIANENAKDIKDFLMDILLHIDHYED</sequence>
<dbReference type="RefSeq" id="WP_021866697.1">
    <property type="nucleotide sequence ID" value="NZ_JACOPD010000005.1"/>
</dbReference>
<proteinExistence type="predicted"/>
<evidence type="ECO:0000259" key="1">
    <source>
        <dbReference type="Pfam" id="PF26226"/>
    </source>
</evidence>
<organism evidence="2 3">
    <name type="scientific">Lachnospira hominis</name>
    <name type="common">ex Liu et al. 2021</name>
    <dbReference type="NCBI Taxonomy" id="2763051"/>
    <lineage>
        <taxon>Bacteria</taxon>
        <taxon>Bacillati</taxon>
        <taxon>Bacillota</taxon>
        <taxon>Clostridia</taxon>
        <taxon>Lachnospirales</taxon>
        <taxon>Lachnospiraceae</taxon>
        <taxon>Lachnospira</taxon>
    </lineage>
</organism>